<comment type="caution">
    <text evidence="1">The sequence shown here is derived from an EMBL/GenBank/DDBJ whole genome shotgun (WGS) entry which is preliminary data.</text>
</comment>
<keyword evidence="2" id="KW-1185">Reference proteome</keyword>
<protein>
    <submittedName>
        <fullName evidence="1">Uncharacterized protein</fullName>
    </submittedName>
</protein>
<dbReference type="Proteomes" id="UP001140562">
    <property type="component" value="Unassembled WGS sequence"/>
</dbReference>
<evidence type="ECO:0000313" key="1">
    <source>
        <dbReference type="EMBL" id="KAJ4338586.1"/>
    </source>
</evidence>
<dbReference type="AlphaFoldDB" id="A0A9W8X1H4"/>
<sequence>MRLSDLTQLCTPATTSLAYNRTSYNFPINGIGLPGQNISNTDIADRIIDASSEGMGSTYVWGNPGGPILRERMEHGHQRANRDKYT</sequence>
<reference evidence="1" key="1">
    <citation type="submission" date="2022-10" db="EMBL/GenBank/DDBJ databases">
        <title>Tapping the CABI collections for fungal endophytes: first genome assemblies for Collariella, Neodidymelliopsis, Ascochyta clinopodiicola, Didymella pomorum, Didymosphaeria variabile, Neocosmospora piperis and Neocucurbitaria cava.</title>
        <authorList>
            <person name="Hill R."/>
        </authorList>
    </citation>
    <scope>NUCLEOTIDE SEQUENCE</scope>
    <source>
        <strain evidence="1">IMI 360193</strain>
    </source>
</reference>
<gene>
    <name evidence="1" type="ORF">N0V87_003916</name>
</gene>
<proteinExistence type="predicted"/>
<dbReference type="OrthoDB" id="291007at2759"/>
<dbReference type="EMBL" id="JAPEUV010000029">
    <property type="protein sequence ID" value="KAJ4338586.1"/>
    <property type="molecule type" value="Genomic_DNA"/>
</dbReference>
<accession>A0A9W8X1H4</accession>
<evidence type="ECO:0000313" key="2">
    <source>
        <dbReference type="Proteomes" id="UP001140562"/>
    </source>
</evidence>
<organism evidence="1 2">
    <name type="scientific">Didymella glomerata</name>
    <dbReference type="NCBI Taxonomy" id="749621"/>
    <lineage>
        <taxon>Eukaryota</taxon>
        <taxon>Fungi</taxon>
        <taxon>Dikarya</taxon>
        <taxon>Ascomycota</taxon>
        <taxon>Pezizomycotina</taxon>
        <taxon>Dothideomycetes</taxon>
        <taxon>Pleosporomycetidae</taxon>
        <taxon>Pleosporales</taxon>
        <taxon>Pleosporineae</taxon>
        <taxon>Didymellaceae</taxon>
        <taxon>Didymella</taxon>
    </lineage>
</organism>
<name>A0A9W8X1H4_9PLEO</name>